<proteinExistence type="predicted"/>
<sequence>MFRGTTARTALASIAVSLLALLFFAHAETFAPAHTIGEAQAKAESGITAPAKPARDGADTLRTPGCPDAPAGLPEPRDRQRCPAAGCAQAHPHIAGRAAGTSPSPAPGTAHDPASRVSRAHTPAALQVFRC</sequence>
<dbReference type="RefSeq" id="WP_069778122.1">
    <property type="nucleotide sequence ID" value="NZ_CP017248.1"/>
</dbReference>
<evidence type="ECO:0008006" key="5">
    <source>
        <dbReference type="Google" id="ProtNLM"/>
    </source>
</evidence>
<organism evidence="3 4">
    <name type="scientific">Streptomyces fodineus</name>
    <dbReference type="NCBI Taxonomy" id="1904616"/>
    <lineage>
        <taxon>Bacteria</taxon>
        <taxon>Bacillati</taxon>
        <taxon>Actinomycetota</taxon>
        <taxon>Actinomycetes</taxon>
        <taxon>Kitasatosporales</taxon>
        <taxon>Streptomycetaceae</taxon>
        <taxon>Streptomyces</taxon>
    </lineage>
</organism>
<reference evidence="4" key="1">
    <citation type="submission" date="2016-09" db="EMBL/GenBank/DDBJ databases">
        <title>Streptomyces puniciscabiei strain:TW1S1 Genome sequencing and assembly.</title>
        <authorList>
            <person name="Kim M.-K."/>
            <person name="Kim S.B."/>
        </authorList>
    </citation>
    <scope>NUCLEOTIDE SEQUENCE [LARGE SCALE GENOMIC DNA]</scope>
    <source>
        <strain evidence="4">TW1S1</strain>
    </source>
</reference>
<dbReference type="Proteomes" id="UP000094960">
    <property type="component" value="Chromosome"/>
</dbReference>
<evidence type="ECO:0000256" key="2">
    <source>
        <dbReference type="SAM" id="SignalP"/>
    </source>
</evidence>
<keyword evidence="2" id="KW-0732">Signal</keyword>
<keyword evidence="4" id="KW-1185">Reference proteome</keyword>
<evidence type="ECO:0000256" key="1">
    <source>
        <dbReference type="SAM" id="MobiDB-lite"/>
    </source>
</evidence>
<accession>A0A1D7Y781</accession>
<feature type="chain" id="PRO_5009102703" description="Secreted protein" evidence="2">
    <location>
        <begin position="28"/>
        <end position="131"/>
    </location>
</feature>
<dbReference type="EMBL" id="CP017248">
    <property type="protein sequence ID" value="AOR31478.1"/>
    <property type="molecule type" value="Genomic_DNA"/>
</dbReference>
<evidence type="ECO:0000313" key="4">
    <source>
        <dbReference type="Proteomes" id="UP000094960"/>
    </source>
</evidence>
<dbReference type="KEGG" id="spun:BFF78_10865"/>
<feature type="region of interest" description="Disordered" evidence="1">
    <location>
        <begin position="40"/>
        <end position="122"/>
    </location>
</feature>
<evidence type="ECO:0000313" key="3">
    <source>
        <dbReference type="EMBL" id="AOR31478.1"/>
    </source>
</evidence>
<feature type="signal peptide" evidence="2">
    <location>
        <begin position="1"/>
        <end position="27"/>
    </location>
</feature>
<name>A0A1D7Y781_9ACTN</name>
<protein>
    <recommendedName>
        <fullName evidence="5">Secreted protein</fullName>
    </recommendedName>
</protein>
<gene>
    <name evidence="3" type="ORF">BFF78_10865</name>
</gene>
<dbReference type="AlphaFoldDB" id="A0A1D7Y781"/>